<name>A0A498I7N4_MALDO</name>
<dbReference type="Pfam" id="PF21948">
    <property type="entry name" value="LplA-B_cat"/>
    <property type="match status" value="1"/>
</dbReference>
<keyword evidence="6" id="KW-0804">Transcription</keyword>
<dbReference type="PANTHER" id="PTHR43506">
    <property type="entry name" value="BIOTIN/LIPOATE A/B PROTEIN LIGASE FAMILY"/>
    <property type="match status" value="1"/>
</dbReference>
<protein>
    <recommendedName>
        <fullName evidence="14">Calmodulin</fullName>
    </recommendedName>
</protein>
<organism evidence="12 13">
    <name type="scientific">Malus domestica</name>
    <name type="common">Apple</name>
    <name type="synonym">Pyrus malus</name>
    <dbReference type="NCBI Taxonomy" id="3750"/>
    <lineage>
        <taxon>Eukaryota</taxon>
        <taxon>Viridiplantae</taxon>
        <taxon>Streptophyta</taxon>
        <taxon>Embryophyta</taxon>
        <taxon>Tracheophyta</taxon>
        <taxon>Spermatophyta</taxon>
        <taxon>Magnoliopsida</taxon>
        <taxon>eudicotyledons</taxon>
        <taxon>Gunneridae</taxon>
        <taxon>Pentapetalae</taxon>
        <taxon>rosids</taxon>
        <taxon>fabids</taxon>
        <taxon>Rosales</taxon>
        <taxon>Rosaceae</taxon>
        <taxon>Amygdaloideae</taxon>
        <taxon>Maleae</taxon>
        <taxon>Malus</taxon>
    </lineage>
</organism>
<dbReference type="FunFam" id="3.40.1810.10:FF:000010">
    <property type="entry name" value="Agamous-like MADS-box protein AGL30"/>
    <property type="match status" value="1"/>
</dbReference>
<evidence type="ECO:0008006" key="14">
    <source>
        <dbReference type="Google" id="ProtNLM"/>
    </source>
</evidence>
<evidence type="ECO:0000259" key="9">
    <source>
        <dbReference type="PROSITE" id="PS50066"/>
    </source>
</evidence>
<dbReference type="Gene3D" id="3.30.930.10">
    <property type="entry name" value="Bira Bifunctional Protein, Domain 2"/>
    <property type="match status" value="1"/>
</dbReference>
<evidence type="ECO:0000256" key="6">
    <source>
        <dbReference type="ARBA" id="ARBA00023163"/>
    </source>
</evidence>
<dbReference type="InterPro" id="IPR004143">
    <property type="entry name" value="BPL_LPL_catalytic"/>
</dbReference>
<feature type="domain" description="EF-hand" evidence="10">
    <location>
        <begin position="179"/>
        <end position="214"/>
    </location>
</feature>
<dbReference type="InterPro" id="IPR011992">
    <property type="entry name" value="EF-hand-dom_pair"/>
</dbReference>
<feature type="transmembrane region" description="Helical" evidence="8">
    <location>
        <begin position="15"/>
        <end position="32"/>
    </location>
</feature>
<evidence type="ECO:0000256" key="2">
    <source>
        <dbReference type="ARBA" id="ARBA00022737"/>
    </source>
</evidence>
<dbReference type="PANTHER" id="PTHR43506:SF1">
    <property type="entry name" value="BPL_LPL CATALYTIC DOMAIN-CONTAINING PROTEIN"/>
    <property type="match status" value="1"/>
</dbReference>
<dbReference type="Gene3D" id="1.10.238.10">
    <property type="entry name" value="EF-hand"/>
    <property type="match status" value="1"/>
</dbReference>
<keyword evidence="2" id="KW-0677">Repeat</keyword>
<dbReference type="Pfam" id="PF13499">
    <property type="entry name" value="EF-hand_7"/>
    <property type="match status" value="1"/>
</dbReference>
<proteinExistence type="predicted"/>
<keyword evidence="8" id="KW-0472">Membrane</keyword>
<evidence type="ECO:0000256" key="7">
    <source>
        <dbReference type="ARBA" id="ARBA00023242"/>
    </source>
</evidence>
<dbReference type="PROSITE" id="PS50222">
    <property type="entry name" value="EF_HAND_2"/>
    <property type="match status" value="2"/>
</dbReference>
<dbReference type="PROSITE" id="PS51733">
    <property type="entry name" value="BPL_LPL_CATALYTIC"/>
    <property type="match status" value="1"/>
</dbReference>
<keyword evidence="5" id="KW-0238">DNA-binding</keyword>
<evidence type="ECO:0000256" key="1">
    <source>
        <dbReference type="ARBA" id="ARBA00004123"/>
    </source>
</evidence>
<keyword evidence="8" id="KW-1133">Transmembrane helix</keyword>
<reference evidence="12 13" key="1">
    <citation type="submission" date="2018-10" db="EMBL/GenBank/DDBJ databases">
        <title>A high-quality apple genome assembly.</title>
        <authorList>
            <person name="Hu J."/>
        </authorList>
    </citation>
    <scope>NUCLEOTIDE SEQUENCE [LARGE SCALE GENOMIC DNA]</scope>
    <source>
        <strain evidence="13">cv. HFTH1</strain>
        <tissue evidence="12">Young leaf</tissue>
    </source>
</reference>
<evidence type="ECO:0000256" key="4">
    <source>
        <dbReference type="ARBA" id="ARBA00023015"/>
    </source>
</evidence>
<dbReference type="EMBL" id="RDQH01000340">
    <property type="protein sequence ID" value="RXH77511.1"/>
    <property type="molecule type" value="Genomic_DNA"/>
</dbReference>
<accession>A0A498I7N4</accession>
<evidence type="ECO:0000259" key="11">
    <source>
        <dbReference type="PROSITE" id="PS51733"/>
    </source>
</evidence>
<dbReference type="AlphaFoldDB" id="A0A498I7N4"/>
<dbReference type="InterPro" id="IPR053264">
    <property type="entry name" value="Lipoate-ligase_2_inactive"/>
</dbReference>
<dbReference type="Gene3D" id="3.40.1810.10">
    <property type="entry name" value="Transcription factor, MADS-box"/>
    <property type="match status" value="1"/>
</dbReference>
<dbReference type="SUPFAM" id="SSF55681">
    <property type="entry name" value="Class II aaRS and biotin synthetases"/>
    <property type="match status" value="1"/>
</dbReference>
<comment type="subcellular location">
    <subcellularLocation>
        <location evidence="1">Nucleus</location>
    </subcellularLocation>
</comment>
<keyword evidence="8" id="KW-0812">Transmembrane</keyword>
<dbReference type="GO" id="GO:0080092">
    <property type="term" value="P:regulation of pollen tube growth"/>
    <property type="evidence" value="ECO:0007669"/>
    <property type="project" value="UniProtKB-ARBA"/>
</dbReference>
<dbReference type="SUPFAM" id="SSF55455">
    <property type="entry name" value="SRF-like"/>
    <property type="match status" value="1"/>
</dbReference>
<dbReference type="GO" id="GO:0005634">
    <property type="term" value="C:nucleus"/>
    <property type="evidence" value="ECO:0007669"/>
    <property type="project" value="UniProtKB-SubCell"/>
</dbReference>
<dbReference type="PROSITE" id="PS00018">
    <property type="entry name" value="EF_HAND_1"/>
    <property type="match status" value="2"/>
</dbReference>
<dbReference type="Proteomes" id="UP000290289">
    <property type="component" value="Chromosome 14"/>
</dbReference>
<dbReference type="FunFam" id="3.30.930.10:FF:000077">
    <property type="entry name" value="Putative lipoate-protein ligase A"/>
    <property type="match status" value="1"/>
</dbReference>
<feature type="domain" description="EF-hand" evidence="10">
    <location>
        <begin position="142"/>
        <end position="177"/>
    </location>
</feature>
<dbReference type="PROSITE" id="PS50066">
    <property type="entry name" value="MADS_BOX_2"/>
    <property type="match status" value="1"/>
</dbReference>
<comment type="caution">
    <text evidence="12">The sequence shown here is derived from an EMBL/GenBank/DDBJ whole genome shotgun (WGS) entry which is preliminary data.</text>
</comment>
<dbReference type="SMART" id="SM00432">
    <property type="entry name" value="MADS"/>
    <property type="match status" value="1"/>
</dbReference>
<evidence type="ECO:0000259" key="10">
    <source>
        <dbReference type="PROSITE" id="PS50222"/>
    </source>
</evidence>
<dbReference type="GO" id="GO:0005509">
    <property type="term" value="F:calcium ion binding"/>
    <property type="evidence" value="ECO:0007669"/>
    <property type="project" value="InterPro"/>
</dbReference>
<dbReference type="InterPro" id="IPR036879">
    <property type="entry name" value="TF_MADSbox_sf"/>
</dbReference>
<dbReference type="Pfam" id="PF00319">
    <property type="entry name" value="SRF-TF"/>
    <property type="match status" value="1"/>
</dbReference>
<evidence type="ECO:0000313" key="13">
    <source>
        <dbReference type="Proteomes" id="UP000290289"/>
    </source>
</evidence>
<dbReference type="PRINTS" id="PR00404">
    <property type="entry name" value="MADSDOMAIN"/>
</dbReference>
<evidence type="ECO:0000256" key="5">
    <source>
        <dbReference type="ARBA" id="ARBA00023125"/>
    </source>
</evidence>
<dbReference type="CDD" id="cd00051">
    <property type="entry name" value="EFh"/>
    <property type="match status" value="1"/>
</dbReference>
<dbReference type="GO" id="GO:0010152">
    <property type="term" value="P:pollen maturation"/>
    <property type="evidence" value="ECO:0007669"/>
    <property type="project" value="UniProtKB-ARBA"/>
</dbReference>
<dbReference type="CDD" id="cd16443">
    <property type="entry name" value="LplA"/>
    <property type="match status" value="1"/>
</dbReference>
<keyword evidence="4" id="KW-0805">Transcription regulation</keyword>
<evidence type="ECO:0000256" key="3">
    <source>
        <dbReference type="ARBA" id="ARBA00022837"/>
    </source>
</evidence>
<dbReference type="GO" id="GO:0003677">
    <property type="term" value="F:DNA binding"/>
    <property type="evidence" value="ECO:0007669"/>
    <property type="project" value="UniProtKB-KW"/>
</dbReference>
<keyword evidence="13" id="KW-1185">Reference proteome</keyword>
<dbReference type="InterPro" id="IPR002100">
    <property type="entry name" value="TF_MADSbox"/>
</dbReference>
<dbReference type="FunFam" id="1.10.238.10:FF:000003">
    <property type="entry name" value="Calmodulin A"/>
    <property type="match status" value="1"/>
</dbReference>
<dbReference type="STRING" id="3750.A0A498I7N4"/>
<keyword evidence="3" id="KW-0106">Calcium</keyword>
<evidence type="ECO:0000256" key="8">
    <source>
        <dbReference type="SAM" id="Phobius"/>
    </source>
</evidence>
<dbReference type="InterPro" id="IPR002048">
    <property type="entry name" value="EF_hand_dom"/>
</dbReference>
<feature type="domain" description="MADS-box" evidence="9">
    <location>
        <begin position="537"/>
        <end position="597"/>
    </location>
</feature>
<evidence type="ECO:0000313" key="12">
    <source>
        <dbReference type="EMBL" id="RXH77511.1"/>
    </source>
</evidence>
<dbReference type="SUPFAM" id="SSF47473">
    <property type="entry name" value="EF-hand"/>
    <property type="match status" value="1"/>
</dbReference>
<dbReference type="SMART" id="SM00054">
    <property type="entry name" value="EFh"/>
    <property type="match status" value="2"/>
</dbReference>
<sequence>MEKAMSDGFGCSPDSLLALFLVILIILNWLLVLHFNSNLRYLFLCFLCDVMQIKPVIQRSCADENVCDHEPSEGVETNSKTTSHDQVPSVQAAEISYIHENVAGGDKNLCAGELGLVMEKLGTLSEGRLGSKEIADLFEEDPSLEEVKEAFRVFDENEDGFIDAGEVMKVLSVLGFVEVSEVECKRMIKAFDVDEDGRIDFDEFNFKLYSSIMYKYNKVKKSPHGHLSNHSIMSHHPQSDQQANGTLSTLLLSGKSLRIGLKMVSMTTPQARSIGLPLMNLIKLKGIPILQQLHLEEQLLRTSSHNWCIVNDGTNDPTIVMGVSGKPAELLEIDLVLRDQIPVIRRFTGGGTVTVDQNTLFVTFICNKDAVPGLQPYPRPIMSWSSLVYSKVFEGLADFQLRENDYVFGNRKFGGNAQSISKNRWIHHTSFLWNYDVRNMAYLKHPKRVPEYRLARDHSEFICRMKDYIPRSVFLEKTVEALGSQFSVRSERSDAIEATSSTKFVPSTRLLTRQELEEAAAFDSQAERNLSQSLSLMGRVKLKIKKLESSGNRQVTFSKRRNGILKKAKELSILCDVDIVLLMFSPTGRPTIFQGDRSNFEEIVSKFARLTPQERAKRKLESLEVLKKTFKKLDHDVNVQDFMSSSSQTVEDLTHQVAVLQTQLTELHKRLSFWSDPDKVDNLEQLRQMEDMLKESINRTCLRKFQNGMLSSLLVGGGMQEAQPITWLFNSDNQHMIFPNEPNYLPHRGVECSTNATVPHYTSYFGTGTSTSPSNSKQSEAGDPVRLDTMGQISNMEGGGGLNEFDINACLSTEPGKHYAYPSYCSSYVPDDQKLNHEMEKNVPTNPVDYQLSSNFELPRSLYETDHHAWLSSSGPSGVAVYKENTYQPM</sequence>
<keyword evidence="7" id="KW-0539">Nucleus</keyword>
<dbReference type="InterPro" id="IPR018247">
    <property type="entry name" value="EF_Hand_1_Ca_BS"/>
</dbReference>
<feature type="domain" description="BPL/LPL catalytic" evidence="11">
    <location>
        <begin position="304"/>
        <end position="490"/>
    </location>
</feature>
<gene>
    <name evidence="12" type="ORF">DVH24_023785</name>
</gene>
<dbReference type="GO" id="GO:0046983">
    <property type="term" value="F:protein dimerization activity"/>
    <property type="evidence" value="ECO:0007669"/>
    <property type="project" value="InterPro"/>
</dbReference>
<dbReference type="InterPro" id="IPR045864">
    <property type="entry name" value="aa-tRNA-synth_II/BPL/LPL"/>
</dbReference>